<dbReference type="AlphaFoldDB" id="A0A1X0RI15"/>
<protein>
    <submittedName>
        <fullName evidence="2">Uncharacterized protein</fullName>
    </submittedName>
</protein>
<name>A0A1X0RI15_RHIZD</name>
<feature type="region of interest" description="Disordered" evidence="1">
    <location>
        <begin position="382"/>
        <end position="401"/>
    </location>
</feature>
<feature type="compositionally biased region" description="Low complexity" evidence="1">
    <location>
        <begin position="347"/>
        <end position="362"/>
    </location>
</feature>
<feature type="region of interest" description="Disordered" evidence="1">
    <location>
        <begin position="121"/>
        <end position="328"/>
    </location>
</feature>
<feature type="compositionally biased region" description="Basic and acidic residues" evidence="1">
    <location>
        <begin position="186"/>
        <end position="213"/>
    </location>
</feature>
<dbReference type="Proteomes" id="UP000242414">
    <property type="component" value="Unassembled WGS sequence"/>
</dbReference>
<dbReference type="EMBL" id="KV921855">
    <property type="protein sequence ID" value="ORE11703.1"/>
    <property type="molecule type" value="Genomic_DNA"/>
</dbReference>
<feature type="compositionally biased region" description="Basic and acidic residues" evidence="1">
    <location>
        <begin position="121"/>
        <end position="178"/>
    </location>
</feature>
<proteinExistence type="predicted"/>
<feature type="region of interest" description="Disordered" evidence="1">
    <location>
        <begin position="344"/>
        <end position="374"/>
    </location>
</feature>
<accession>A0A1X0RI15</accession>
<gene>
    <name evidence="2" type="ORF">BCV72DRAFT_77327</name>
</gene>
<reference evidence="2" key="1">
    <citation type="journal article" date="2016" name="Proc. Natl. Acad. Sci. U.S.A.">
        <title>Lipid metabolic changes in an early divergent fungus govern the establishment of a mutualistic symbiosis with endobacteria.</title>
        <authorList>
            <person name="Lastovetsky O.A."/>
            <person name="Gaspar M.L."/>
            <person name="Mondo S.J."/>
            <person name="LaButti K.M."/>
            <person name="Sandor L."/>
            <person name="Grigoriev I.V."/>
            <person name="Henry S.A."/>
            <person name="Pawlowska T.E."/>
        </authorList>
    </citation>
    <scope>NUCLEOTIDE SEQUENCE [LARGE SCALE GENOMIC DNA]</scope>
    <source>
        <strain evidence="2">ATCC 52814</strain>
    </source>
</reference>
<sequence length="401" mass="46553">MMFFRKKRSNKKLINFPVLHVKPKVSWLELNLPDSSIVIPQLQQTSANENDFMEEERIVTQISPSVSTNDDTDSQEKVEVVSTISENSLTRLEIEQEPMMAAGQDNSDEPTEPVAVLSEYHDSSIEHTKDKSSTIQDMDRSPSEHVVEHQEKEYQEEHQVKEEKHQVKEEEHQEKEEEHQEEEEEHQEKEEEHQEKKEGQEEEHQEKEEKQEEEHQEENKEEQEEITICDDRETYDCEDSSDPVKEEVSNTDRQESISNPTNEQYKPEEHEENKGDSKFEDHAKVCQPELMDTPKKRHSMMVIPNRPSNGVKSQQRKSQQSHPSYIPVSVKRLSMVRLPVDTFEGYSSESSTSSASSSTHSHQNAFESKIPKFMDKAETIKRVSSVGSKLPKRKSYAAPVH</sequence>
<organism evidence="2">
    <name type="scientific">Rhizopus microsporus var. microsporus</name>
    <dbReference type="NCBI Taxonomy" id="86635"/>
    <lineage>
        <taxon>Eukaryota</taxon>
        <taxon>Fungi</taxon>
        <taxon>Fungi incertae sedis</taxon>
        <taxon>Mucoromycota</taxon>
        <taxon>Mucoromycotina</taxon>
        <taxon>Mucoromycetes</taxon>
        <taxon>Mucorales</taxon>
        <taxon>Mucorineae</taxon>
        <taxon>Rhizopodaceae</taxon>
        <taxon>Rhizopus</taxon>
    </lineage>
</organism>
<dbReference type="OrthoDB" id="10396808at2759"/>
<feature type="compositionally biased region" description="Polar residues" evidence="1">
    <location>
        <begin position="306"/>
        <end position="323"/>
    </location>
</feature>
<evidence type="ECO:0000313" key="2">
    <source>
        <dbReference type="EMBL" id="ORE11703.1"/>
    </source>
</evidence>
<evidence type="ECO:0000256" key="1">
    <source>
        <dbReference type="SAM" id="MobiDB-lite"/>
    </source>
</evidence>
<feature type="compositionally biased region" description="Acidic residues" evidence="1">
    <location>
        <begin position="214"/>
        <end position="228"/>
    </location>
</feature>
<dbReference type="VEuPathDB" id="FungiDB:BCV72DRAFT_77327"/>
<feature type="compositionally biased region" description="Basic and acidic residues" evidence="1">
    <location>
        <begin position="265"/>
        <end position="284"/>
    </location>
</feature>
<feature type="compositionally biased region" description="Basic and acidic residues" evidence="1">
    <location>
        <begin position="242"/>
        <end position="255"/>
    </location>
</feature>